<gene>
    <name evidence="2" type="ORF">A0H76_2764</name>
</gene>
<evidence type="ECO:0000313" key="3">
    <source>
        <dbReference type="Proteomes" id="UP000192501"/>
    </source>
</evidence>
<name>A0A1X0QF67_9MICR</name>
<dbReference type="VEuPathDB" id="MicrosporidiaDB:HERIO_1910"/>
<feature type="compositionally biased region" description="Basic residues" evidence="1">
    <location>
        <begin position="1"/>
        <end position="10"/>
    </location>
</feature>
<feature type="region of interest" description="Disordered" evidence="1">
    <location>
        <begin position="1"/>
        <end position="57"/>
    </location>
</feature>
<dbReference type="EMBL" id="LTAI01000818">
    <property type="protein sequence ID" value="ORD98305.1"/>
    <property type="molecule type" value="Genomic_DNA"/>
</dbReference>
<evidence type="ECO:0000313" key="2">
    <source>
        <dbReference type="EMBL" id="ORD98305.1"/>
    </source>
</evidence>
<dbReference type="VEuPathDB" id="MicrosporidiaDB:A0H76_2764"/>
<reference evidence="2 3" key="1">
    <citation type="journal article" date="2017" name="Environ. Microbiol.">
        <title>Decay of the glycolytic pathway and adaptation to intranuclear parasitism within Enterocytozoonidae microsporidia.</title>
        <authorList>
            <person name="Wiredu Boakye D."/>
            <person name="Jaroenlak P."/>
            <person name="Prachumwat A."/>
            <person name="Williams T.A."/>
            <person name="Bateman K.S."/>
            <person name="Itsathitphaisarn O."/>
            <person name="Sritunyalucksana K."/>
            <person name="Paszkiewicz K.H."/>
            <person name="Moore K.A."/>
            <person name="Stentiford G.D."/>
            <person name="Williams B.A."/>
        </authorList>
    </citation>
    <scope>NUCLEOTIDE SEQUENCE [LARGE SCALE GENOMIC DNA]</scope>
    <source>
        <strain evidence="3">canceri</strain>
    </source>
</reference>
<comment type="caution">
    <text evidence="2">The sequence shown here is derived from an EMBL/GenBank/DDBJ whole genome shotgun (WGS) entry which is preliminary data.</text>
</comment>
<evidence type="ECO:0000256" key="1">
    <source>
        <dbReference type="SAM" id="MobiDB-lite"/>
    </source>
</evidence>
<protein>
    <submittedName>
        <fullName evidence="2">Uncharacterized protein</fullName>
    </submittedName>
</protein>
<feature type="compositionally biased region" description="Acidic residues" evidence="1">
    <location>
        <begin position="20"/>
        <end position="35"/>
    </location>
</feature>
<dbReference type="AlphaFoldDB" id="A0A1X0QF67"/>
<organism evidence="2 3">
    <name type="scientific">Hepatospora eriocheir</name>
    <dbReference type="NCBI Taxonomy" id="1081669"/>
    <lineage>
        <taxon>Eukaryota</taxon>
        <taxon>Fungi</taxon>
        <taxon>Fungi incertae sedis</taxon>
        <taxon>Microsporidia</taxon>
        <taxon>Hepatosporidae</taxon>
        <taxon>Hepatospora</taxon>
    </lineage>
</organism>
<accession>A0A1X0QF67</accession>
<feature type="compositionally biased region" description="Polar residues" evidence="1">
    <location>
        <begin position="46"/>
        <end position="56"/>
    </location>
</feature>
<dbReference type="Proteomes" id="UP000192501">
    <property type="component" value="Unassembled WGS sequence"/>
</dbReference>
<sequence length="123" mass="14242">MARRVIHKRKADTQLSPYTNDEDDLNVNQDNFEDDKESKPIKKAQISRNKSNNSSHLKGIFSKKLAVKQTTSTLKKTDDKMAGLNKCFKRAIQKVLDKKSNVDLTYIFTQYNEFKQKILTDES</sequence>
<proteinExistence type="predicted"/>